<sequence length="141" mass="16206">IFVSQNVEVKEITKWRRETKKSKREIKTYNLFRLDFTCRTSTEKLLDSFPNTSTGETIAVDPIPQKIVEEEDKVQIQEGIQADSNIQLDTFQTETTSHQNIKMILGYGEILSKTCEISGVKEILRNVNILKMIFSGFMQAV</sequence>
<protein>
    <submittedName>
        <fullName evidence="1">Uncharacterized protein</fullName>
    </submittedName>
</protein>
<feature type="non-terminal residue" evidence="1">
    <location>
        <position position="1"/>
    </location>
</feature>
<proteinExistence type="predicted"/>
<evidence type="ECO:0000313" key="2">
    <source>
        <dbReference type="Proteomes" id="UP000887116"/>
    </source>
</evidence>
<reference evidence="1" key="1">
    <citation type="submission" date="2020-07" db="EMBL/GenBank/DDBJ databases">
        <title>Multicomponent nature underlies the extraordinary mechanical properties of spider dragline silk.</title>
        <authorList>
            <person name="Kono N."/>
            <person name="Nakamura H."/>
            <person name="Mori M."/>
            <person name="Yoshida Y."/>
            <person name="Ohtoshi R."/>
            <person name="Malay A.D."/>
            <person name="Moran D.A.P."/>
            <person name="Tomita M."/>
            <person name="Numata K."/>
            <person name="Arakawa K."/>
        </authorList>
    </citation>
    <scope>NUCLEOTIDE SEQUENCE</scope>
</reference>
<organism evidence="1 2">
    <name type="scientific">Trichonephila clavata</name>
    <name type="common">Joro spider</name>
    <name type="synonym">Nephila clavata</name>
    <dbReference type="NCBI Taxonomy" id="2740835"/>
    <lineage>
        <taxon>Eukaryota</taxon>
        <taxon>Metazoa</taxon>
        <taxon>Ecdysozoa</taxon>
        <taxon>Arthropoda</taxon>
        <taxon>Chelicerata</taxon>
        <taxon>Arachnida</taxon>
        <taxon>Araneae</taxon>
        <taxon>Araneomorphae</taxon>
        <taxon>Entelegynae</taxon>
        <taxon>Araneoidea</taxon>
        <taxon>Nephilidae</taxon>
        <taxon>Trichonephila</taxon>
    </lineage>
</organism>
<dbReference type="AlphaFoldDB" id="A0A8X6GZM3"/>
<name>A0A8X6GZM3_TRICU</name>
<keyword evidence="2" id="KW-1185">Reference proteome</keyword>
<accession>A0A8X6GZM3</accession>
<gene>
    <name evidence="1" type="ORF">TNCT_106721</name>
</gene>
<evidence type="ECO:0000313" key="1">
    <source>
        <dbReference type="EMBL" id="GFQ76959.1"/>
    </source>
</evidence>
<dbReference type="Proteomes" id="UP000887116">
    <property type="component" value="Unassembled WGS sequence"/>
</dbReference>
<comment type="caution">
    <text evidence="1">The sequence shown here is derived from an EMBL/GenBank/DDBJ whole genome shotgun (WGS) entry which is preliminary data.</text>
</comment>
<dbReference type="EMBL" id="BMAO01001922">
    <property type="protein sequence ID" value="GFQ76959.1"/>
    <property type="molecule type" value="Genomic_DNA"/>
</dbReference>